<dbReference type="PANTHER" id="PTHR37418:SF1">
    <property type="entry name" value="3-KETO-5-AMINOHEXANOATE CLEAVAGE PROTEIN"/>
    <property type="match status" value="1"/>
</dbReference>
<dbReference type="GO" id="GO:0043720">
    <property type="term" value="F:3-keto-5-aminohexanoate cleavage activity"/>
    <property type="evidence" value="ECO:0007669"/>
    <property type="project" value="InterPro"/>
</dbReference>
<dbReference type="Pfam" id="PF05853">
    <property type="entry name" value="BKACE"/>
    <property type="match status" value="1"/>
</dbReference>
<dbReference type="OrthoDB" id="63399at2"/>
<keyword evidence="2" id="KW-1185">Reference proteome</keyword>
<evidence type="ECO:0000313" key="2">
    <source>
        <dbReference type="Proteomes" id="UP000266292"/>
    </source>
</evidence>
<accession>A0A1X9YQN8</accession>
<dbReference type="Gene3D" id="3.20.20.70">
    <property type="entry name" value="Aldolase class I"/>
    <property type="match status" value="1"/>
</dbReference>
<dbReference type="InterPro" id="IPR013785">
    <property type="entry name" value="Aldolase_TIM"/>
</dbReference>
<sequence>MSGPQPLYTSSFGENHYQQKSTSMIQIALNGARKESIVPKTTESIVASAVAACIKGADSIHFHPRDAEGNETLESIFVEEQIAALRKELSRVPVGISTGEWIEPDLNTRLEQISSWKVMPDFVSVNYDEAGAEEVTELVTKKGIQIEAGLSKLEAAKSFGQLFSKGRFRRILMEPQEQEFALAFETVQKIENHLNDAGVRLPILLHGFDKTCWEFIKVAFSKNYETRIGFEDVLILPDGRKAKTNAELLVQALQLKDQLAALATNGL</sequence>
<dbReference type="AlphaFoldDB" id="A0A1X9YQN8"/>
<dbReference type="Proteomes" id="UP000266292">
    <property type="component" value="Chromosome"/>
</dbReference>
<evidence type="ECO:0008006" key="3">
    <source>
        <dbReference type="Google" id="ProtNLM"/>
    </source>
</evidence>
<proteinExistence type="predicted"/>
<dbReference type="PANTHER" id="PTHR37418">
    <property type="entry name" value="3-KETO-5-AMINOHEXANOATE CLEAVAGE ENZYME-RELATED"/>
    <property type="match status" value="1"/>
</dbReference>
<dbReference type="KEGG" id="pact:CA264_06750"/>
<dbReference type="STRING" id="709015.GCA_000472485_01348"/>
<reference evidence="2" key="1">
    <citation type="submission" date="2017-05" db="EMBL/GenBank/DDBJ databases">
        <authorList>
            <person name="Ray J."/>
            <person name="Price M."/>
            <person name="Deutschbauer A."/>
        </authorList>
    </citation>
    <scope>NUCLEOTIDE SEQUENCE [LARGE SCALE GENOMIC DNA]</scope>
    <source>
        <strain evidence="2">DSM 19842</strain>
    </source>
</reference>
<gene>
    <name evidence="1" type="ORF">CA264_06750</name>
</gene>
<dbReference type="InterPro" id="IPR008567">
    <property type="entry name" value="BKACE"/>
</dbReference>
<name>A0A1X9YQN8_9BACT</name>
<organism evidence="1 2">
    <name type="scientific">Pontibacter actiniarum</name>
    <dbReference type="NCBI Taxonomy" id="323450"/>
    <lineage>
        <taxon>Bacteria</taxon>
        <taxon>Pseudomonadati</taxon>
        <taxon>Bacteroidota</taxon>
        <taxon>Cytophagia</taxon>
        <taxon>Cytophagales</taxon>
        <taxon>Hymenobacteraceae</taxon>
        <taxon>Pontibacter</taxon>
    </lineage>
</organism>
<dbReference type="EMBL" id="CP021235">
    <property type="protein sequence ID" value="ARS35164.1"/>
    <property type="molecule type" value="Genomic_DNA"/>
</dbReference>
<protein>
    <recommendedName>
        <fullName evidence="3">3-keto-5-aminohexanoate cleavage protein</fullName>
    </recommendedName>
</protein>
<evidence type="ECO:0000313" key="1">
    <source>
        <dbReference type="EMBL" id="ARS35164.1"/>
    </source>
</evidence>